<gene>
    <name evidence="4" type="ORF">GR170_21605</name>
</gene>
<proteinExistence type="inferred from homology"/>
<dbReference type="GO" id="GO:0033897">
    <property type="term" value="F:ribonuclease T2 activity"/>
    <property type="evidence" value="ECO:0007669"/>
    <property type="project" value="InterPro"/>
</dbReference>
<dbReference type="PROSITE" id="PS00531">
    <property type="entry name" value="RNASE_T2_2"/>
    <property type="match status" value="1"/>
</dbReference>
<evidence type="ECO:0000256" key="3">
    <source>
        <dbReference type="SAM" id="SignalP"/>
    </source>
</evidence>
<comment type="caution">
    <text evidence="4">The sequence shown here is derived from an EMBL/GenBank/DDBJ whole genome shotgun (WGS) entry which is preliminary data.</text>
</comment>
<feature type="chain" id="PRO_5026681824" evidence="3">
    <location>
        <begin position="20"/>
        <end position="212"/>
    </location>
</feature>
<dbReference type="RefSeq" id="WP_160896565.1">
    <property type="nucleotide sequence ID" value="NZ_WUMU01000027.1"/>
</dbReference>
<dbReference type="SUPFAM" id="SSF55895">
    <property type="entry name" value="Ribonuclease Rh-like"/>
    <property type="match status" value="1"/>
</dbReference>
<dbReference type="InterPro" id="IPR036430">
    <property type="entry name" value="RNase_T2-like_sf"/>
</dbReference>
<evidence type="ECO:0000256" key="1">
    <source>
        <dbReference type="ARBA" id="ARBA00007469"/>
    </source>
</evidence>
<evidence type="ECO:0000256" key="2">
    <source>
        <dbReference type="RuleBase" id="RU004328"/>
    </source>
</evidence>
<dbReference type="GO" id="GO:0003723">
    <property type="term" value="F:RNA binding"/>
    <property type="evidence" value="ECO:0007669"/>
    <property type="project" value="InterPro"/>
</dbReference>
<dbReference type="InterPro" id="IPR018188">
    <property type="entry name" value="RNase_T2_His_AS_1"/>
</dbReference>
<keyword evidence="5" id="KW-1185">Reference proteome</keyword>
<keyword evidence="3" id="KW-0732">Signal</keyword>
<accession>A0A6L7GAY4</accession>
<sequence length="212" mass="22765">MRKALLGLAFAALMPLAGARADTAGDFDYYVLSLSWSPGWCATEGRGQDAAQCAPGRNLGWILHGLWPQYERGYPKNCAVPSRAPSAAQTRAMSDIMGSSGLAAHEWKTHGTCSGLSAGAYFDLSRKAFEKITPPPLLKAMSRDARLSPSVLESAFMADNPGLTPGGITITCSGGRIREARICLTRDLQFRDCAPDVARDCSRHTAIFDAIR</sequence>
<dbReference type="PANTHER" id="PTHR11240">
    <property type="entry name" value="RIBONUCLEASE T2"/>
    <property type="match status" value="1"/>
</dbReference>
<dbReference type="Proteomes" id="UP000477911">
    <property type="component" value="Unassembled WGS sequence"/>
</dbReference>
<name>A0A6L7GAY4_9RHOB</name>
<dbReference type="PROSITE" id="PS00530">
    <property type="entry name" value="RNASE_T2_1"/>
    <property type="match status" value="1"/>
</dbReference>
<dbReference type="Gene3D" id="3.90.730.10">
    <property type="entry name" value="Ribonuclease T2-like"/>
    <property type="match status" value="1"/>
</dbReference>
<feature type="signal peptide" evidence="3">
    <location>
        <begin position="1"/>
        <end position="19"/>
    </location>
</feature>
<dbReference type="EMBL" id="WUMU01000027">
    <property type="protein sequence ID" value="MXN20440.1"/>
    <property type="molecule type" value="Genomic_DNA"/>
</dbReference>
<reference evidence="4 5" key="1">
    <citation type="submission" date="2019-12" db="EMBL/GenBank/DDBJ databases">
        <authorList>
            <person name="Li M."/>
        </authorList>
    </citation>
    <scope>NUCLEOTIDE SEQUENCE [LARGE SCALE GENOMIC DNA]</scope>
    <source>
        <strain evidence="4 5">GBMRC 2024</strain>
    </source>
</reference>
<dbReference type="Pfam" id="PF00445">
    <property type="entry name" value="Ribonuclease_T2"/>
    <property type="match status" value="1"/>
</dbReference>
<organism evidence="4 5">
    <name type="scientific">Pseudooceanicola albus</name>
    <dbReference type="NCBI Taxonomy" id="2692189"/>
    <lineage>
        <taxon>Bacteria</taxon>
        <taxon>Pseudomonadati</taxon>
        <taxon>Pseudomonadota</taxon>
        <taxon>Alphaproteobacteria</taxon>
        <taxon>Rhodobacterales</taxon>
        <taxon>Paracoccaceae</taxon>
        <taxon>Pseudooceanicola</taxon>
    </lineage>
</organism>
<evidence type="ECO:0000313" key="4">
    <source>
        <dbReference type="EMBL" id="MXN20440.1"/>
    </source>
</evidence>
<dbReference type="GO" id="GO:0006401">
    <property type="term" value="P:RNA catabolic process"/>
    <property type="evidence" value="ECO:0007669"/>
    <property type="project" value="TreeGrafter"/>
</dbReference>
<comment type="similarity">
    <text evidence="1 2">Belongs to the RNase T2 family.</text>
</comment>
<dbReference type="InterPro" id="IPR001568">
    <property type="entry name" value="RNase_T2-like"/>
</dbReference>
<protein>
    <submittedName>
        <fullName evidence="4">Ribonuclease T</fullName>
    </submittedName>
</protein>
<dbReference type="PANTHER" id="PTHR11240:SF22">
    <property type="entry name" value="RIBONUCLEASE T2"/>
    <property type="match status" value="1"/>
</dbReference>
<dbReference type="InterPro" id="IPR039378">
    <property type="entry name" value="RNase_T2_prok"/>
</dbReference>
<evidence type="ECO:0000313" key="5">
    <source>
        <dbReference type="Proteomes" id="UP000477911"/>
    </source>
</evidence>
<dbReference type="InterPro" id="IPR033130">
    <property type="entry name" value="RNase_T2_His_AS_2"/>
</dbReference>
<dbReference type="CDD" id="cd01062">
    <property type="entry name" value="RNase_T2_prok"/>
    <property type="match status" value="1"/>
</dbReference>
<dbReference type="AlphaFoldDB" id="A0A6L7GAY4"/>